<keyword evidence="3" id="KW-1003">Cell membrane</keyword>
<dbReference type="PANTHER" id="PTHR30489">
    <property type="entry name" value="LIPOPROTEIN-RELEASING SYSTEM TRANSMEMBRANE PROTEIN LOLE"/>
    <property type="match status" value="1"/>
</dbReference>
<keyword evidence="11" id="KW-1185">Reference proteome</keyword>
<evidence type="ECO:0000256" key="6">
    <source>
        <dbReference type="ARBA" id="ARBA00023136"/>
    </source>
</evidence>
<feature type="transmembrane region" description="Helical" evidence="7">
    <location>
        <begin position="713"/>
        <end position="735"/>
    </location>
</feature>
<dbReference type="GO" id="GO:0044874">
    <property type="term" value="P:lipoprotein localization to outer membrane"/>
    <property type="evidence" value="ECO:0007669"/>
    <property type="project" value="TreeGrafter"/>
</dbReference>
<reference evidence="10 11" key="1">
    <citation type="submission" date="2020-08" db="EMBL/GenBank/DDBJ databases">
        <title>Genomic Encyclopedia of Archaeal and Bacterial Type Strains, Phase II (KMG-II): from individual species to whole genera.</title>
        <authorList>
            <person name="Goeker M."/>
        </authorList>
    </citation>
    <scope>NUCLEOTIDE SEQUENCE [LARGE SCALE GENOMIC DNA]</scope>
    <source>
        <strain evidence="10 11">DSM 23288</strain>
    </source>
</reference>
<evidence type="ECO:0000256" key="7">
    <source>
        <dbReference type="SAM" id="Phobius"/>
    </source>
</evidence>
<dbReference type="PANTHER" id="PTHR30489:SF0">
    <property type="entry name" value="LIPOPROTEIN-RELEASING SYSTEM TRANSMEMBRANE PROTEIN LOLE"/>
    <property type="match status" value="1"/>
</dbReference>
<feature type="transmembrane region" description="Helical" evidence="7">
    <location>
        <begin position="257"/>
        <end position="278"/>
    </location>
</feature>
<keyword evidence="5 7" id="KW-1133">Transmembrane helix</keyword>
<evidence type="ECO:0000313" key="11">
    <source>
        <dbReference type="Proteomes" id="UP000585272"/>
    </source>
</evidence>
<comment type="similarity">
    <text evidence="2">Belongs to the ABC-4 integral membrane protein family. LolC/E subfamily.</text>
</comment>
<feature type="domain" description="ABC3 transporter permease C-terminal" evidence="8">
    <location>
        <begin position="257"/>
        <end position="376"/>
    </location>
</feature>
<feature type="transmembrane region" description="Helical" evidence="7">
    <location>
        <begin position="469"/>
        <end position="490"/>
    </location>
</feature>
<proteinExistence type="inferred from homology"/>
<feature type="transmembrane region" description="Helical" evidence="7">
    <location>
        <begin position="350"/>
        <end position="370"/>
    </location>
</feature>
<dbReference type="EMBL" id="JACHNU010000001">
    <property type="protein sequence ID" value="MBB4662028.1"/>
    <property type="molecule type" value="Genomic_DNA"/>
</dbReference>
<dbReference type="GO" id="GO:0098797">
    <property type="term" value="C:plasma membrane protein complex"/>
    <property type="evidence" value="ECO:0007669"/>
    <property type="project" value="TreeGrafter"/>
</dbReference>
<evidence type="ECO:0000259" key="8">
    <source>
        <dbReference type="Pfam" id="PF02687"/>
    </source>
</evidence>
<feature type="transmembrane region" description="Helical" evidence="7">
    <location>
        <begin position="298"/>
        <end position="320"/>
    </location>
</feature>
<protein>
    <submittedName>
        <fullName evidence="10">Putative ABC transport system permease protein</fullName>
    </submittedName>
</protein>
<comment type="caution">
    <text evidence="10">The sequence shown here is derived from an EMBL/GenBank/DDBJ whole genome shotgun (WGS) entry which is preliminary data.</text>
</comment>
<sequence>MTGSALLAFYRIRLRSRIVGELLALVGIAAGVALVFAALVANASLSSTVRALTDGIVGEARLQLIARGPAGMSEQLLHDVRRVDGVRAAAAIIEQRANVAGPAGRASVLLVGGDPSFTEMGGTLVKRFAPKELASLRALALPAPLADRLQLGVFSPVTIETGAGISRLPLGAALRPAEIGTLADSPIAIMPLAAAQQATGMTDRVSRIYVLPAPGRDDQVRHQLQQLAGTDANVRDADADATVFDVAAYPTAQSTTMFAVLAAVVGGLFAACAVLLTANQRRALVTMLRREGFQRRSIVAIVLVDALVLGVAGTGLGLLLGDQLARGLFDAPPGYLATGFPIGAGRTVPASAIAIAAAGGIVVACAAVLLPALDLLRNRQPTPTRPARGPLRTATTTGAASVAAAITITSARPSWALAGLIALTGGLLLLLPALLTVAARAFAAAAEHTRSGSATFAAWSLRSAGTNPVTLALTATGAIAVFALVAIGGARGDLTRGLDGSARAVDDNADIWITMRGDTSAFAITPLNISRADLATVRRTPGVAKVGIYRGSWLDIGDRRTWVQAPPADAPSPAPPGQLLHGDHDQATAALRAGGAAILSQAVADELHADLNDKVTLPTPRPLRLRVVGISNNLGWPSGAIVINADDYARAWHDPTPSALQLHLSPHADPTAVATILRARLGDQLPAQIETRQQRIDRHHTATRQGLVRLTQISTLVIAAAILSMTAAMTGVIWQRRPSLHRLQLDGLTPAQLWRALLLEATVLLSSGCLAGATAGLLGQQLLTRALETITGFPTHYSPAAATTATIVATVLTTALLAIALPGRLATHRPAAPAS</sequence>
<feature type="transmembrane region" description="Helical" evidence="7">
    <location>
        <begin position="756"/>
        <end position="779"/>
    </location>
</feature>
<evidence type="ECO:0000256" key="2">
    <source>
        <dbReference type="ARBA" id="ARBA00005236"/>
    </source>
</evidence>
<accession>A0A840IDB2</accession>
<evidence type="ECO:0000313" key="10">
    <source>
        <dbReference type="EMBL" id="MBB4662028.1"/>
    </source>
</evidence>
<evidence type="ECO:0000259" key="9">
    <source>
        <dbReference type="Pfam" id="PF12704"/>
    </source>
</evidence>
<feature type="domain" description="MacB-like periplasmic core" evidence="9">
    <location>
        <begin position="22"/>
        <end position="227"/>
    </location>
</feature>
<evidence type="ECO:0000256" key="4">
    <source>
        <dbReference type="ARBA" id="ARBA00022692"/>
    </source>
</evidence>
<feature type="domain" description="ABC3 transporter permease C-terminal" evidence="8">
    <location>
        <begin position="713"/>
        <end position="827"/>
    </location>
</feature>
<evidence type="ECO:0000256" key="5">
    <source>
        <dbReference type="ARBA" id="ARBA00022989"/>
    </source>
</evidence>
<dbReference type="Pfam" id="PF02687">
    <property type="entry name" value="FtsX"/>
    <property type="match status" value="2"/>
</dbReference>
<feature type="transmembrane region" description="Helical" evidence="7">
    <location>
        <begin position="21"/>
        <end position="41"/>
    </location>
</feature>
<dbReference type="InterPro" id="IPR003838">
    <property type="entry name" value="ABC3_permease_C"/>
</dbReference>
<organism evidence="10 11">
    <name type="scientific">Conexibacter arvalis</name>
    <dbReference type="NCBI Taxonomy" id="912552"/>
    <lineage>
        <taxon>Bacteria</taxon>
        <taxon>Bacillati</taxon>
        <taxon>Actinomycetota</taxon>
        <taxon>Thermoleophilia</taxon>
        <taxon>Solirubrobacterales</taxon>
        <taxon>Conexibacteraceae</taxon>
        <taxon>Conexibacter</taxon>
    </lineage>
</organism>
<keyword evidence="6 7" id="KW-0472">Membrane</keyword>
<evidence type="ECO:0000256" key="3">
    <source>
        <dbReference type="ARBA" id="ARBA00022475"/>
    </source>
</evidence>
<feature type="domain" description="MacB-like periplasmic core" evidence="9">
    <location>
        <begin position="478"/>
        <end position="678"/>
    </location>
</feature>
<dbReference type="Pfam" id="PF12704">
    <property type="entry name" value="MacB_PCD"/>
    <property type="match status" value="2"/>
</dbReference>
<dbReference type="Proteomes" id="UP000585272">
    <property type="component" value="Unassembled WGS sequence"/>
</dbReference>
<feature type="transmembrane region" description="Helical" evidence="7">
    <location>
        <begin position="415"/>
        <end position="443"/>
    </location>
</feature>
<gene>
    <name evidence="10" type="ORF">BDZ31_001601</name>
</gene>
<dbReference type="RefSeq" id="WP_183340698.1">
    <property type="nucleotide sequence ID" value="NZ_JACHNU010000001.1"/>
</dbReference>
<dbReference type="InterPro" id="IPR051447">
    <property type="entry name" value="Lipoprotein-release_system"/>
</dbReference>
<keyword evidence="4 7" id="KW-0812">Transmembrane</keyword>
<evidence type="ECO:0000256" key="1">
    <source>
        <dbReference type="ARBA" id="ARBA00004651"/>
    </source>
</evidence>
<dbReference type="AlphaFoldDB" id="A0A840IDB2"/>
<feature type="transmembrane region" description="Helical" evidence="7">
    <location>
        <begin position="799"/>
        <end position="821"/>
    </location>
</feature>
<name>A0A840IDB2_9ACTN</name>
<comment type="subcellular location">
    <subcellularLocation>
        <location evidence="1">Cell membrane</location>
        <topology evidence="1">Multi-pass membrane protein</topology>
    </subcellularLocation>
</comment>
<dbReference type="InterPro" id="IPR025857">
    <property type="entry name" value="MacB_PCD"/>
</dbReference>